<proteinExistence type="predicted"/>
<evidence type="ECO:0000313" key="2">
    <source>
        <dbReference type="Proteomes" id="UP001165101"/>
    </source>
</evidence>
<evidence type="ECO:0000313" key="1">
    <source>
        <dbReference type="EMBL" id="GMF03495.1"/>
    </source>
</evidence>
<dbReference type="Proteomes" id="UP001165101">
    <property type="component" value="Unassembled WGS sequence"/>
</dbReference>
<keyword evidence="2" id="KW-1185">Reference proteome</keyword>
<dbReference type="EMBL" id="BSXV01006209">
    <property type="protein sequence ID" value="GMF03495.1"/>
    <property type="molecule type" value="Genomic_DNA"/>
</dbReference>
<name>A0ACB5U809_CANBO</name>
<reference evidence="1" key="1">
    <citation type="submission" date="2023-04" db="EMBL/GenBank/DDBJ databases">
        <title>Candida boidinii NBRC 1967.</title>
        <authorList>
            <person name="Ichikawa N."/>
            <person name="Sato H."/>
            <person name="Tonouchi N."/>
        </authorList>
    </citation>
    <scope>NUCLEOTIDE SEQUENCE</scope>
    <source>
        <strain evidence="1">NBRC 1967</strain>
    </source>
</reference>
<accession>A0ACB5U809</accession>
<protein>
    <submittedName>
        <fullName evidence="1">Unnamed protein product</fullName>
    </submittedName>
</protein>
<organism evidence="1 2">
    <name type="scientific">Candida boidinii</name>
    <name type="common">Yeast</name>
    <dbReference type="NCBI Taxonomy" id="5477"/>
    <lineage>
        <taxon>Eukaryota</taxon>
        <taxon>Fungi</taxon>
        <taxon>Dikarya</taxon>
        <taxon>Ascomycota</taxon>
        <taxon>Saccharomycotina</taxon>
        <taxon>Pichiomycetes</taxon>
        <taxon>Pichiales</taxon>
        <taxon>Pichiaceae</taxon>
        <taxon>Ogataea</taxon>
        <taxon>Ogataea/Candida clade</taxon>
    </lineage>
</organism>
<sequence length="151" mass="16636">MLIFYVILTAGNFFPVKFYGEIEFWIALIKVVAILGFLIYGLCMVCGAGITGPVGFRYWKNPGPWGPGYLVKNVNTGRFLGWVSSLINAAFTYQGVELTGIAAGEAANPRKAVPRAINKIVKKISFHLLLSLLQFKIQVLKSYQISSTLLS</sequence>
<comment type="caution">
    <text evidence="1">The sequence shown here is derived from an EMBL/GenBank/DDBJ whole genome shotgun (WGS) entry which is preliminary data.</text>
</comment>
<gene>
    <name evidence="1" type="ORF">Cboi01_000632100</name>
</gene>